<comment type="subcellular location">
    <subcellularLocation>
        <location evidence="1">Nucleus</location>
    </subcellularLocation>
</comment>
<dbReference type="SUPFAM" id="SSF56281">
    <property type="entry name" value="Metallo-hydrolase/oxidoreductase"/>
    <property type="match status" value="1"/>
</dbReference>
<dbReference type="InterPro" id="IPR027074">
    <property type="entry name" value="Integrator_9su"/>
</dbReference>
<proteinExistence type="predicted"/>
<evidence type="ECO:0000313" key="4">
    <source>
        <dbReference type="Proteomes" id="UP001227230"/>
    </source>
</evidence>
<evidence type="ECO:0000256" key="2">
    <source>
        <dbReference type="ARBA" id="ARBA00023242"/>
    </source>
</evidence>
<dbReference type="PANTHER" id="PTHR46094">
    <property type="entry name" value="INTEGRATOR COMPLEX SUBUNIT 9"/>
    <property type="match status" value="1"/>
</dbReference>
<dbReference type="PANTHER" id="PTHR46094:SF1">
    <property type="entry name" value="INTEGRATOR COMPLEX SUBUNIT 9"/>
    <property type="match status" value="1"/>
</dbReference>
<name>A0ABY9DP43_VITVI</name>
<evidence type="ECO:0000313" key="3">
    <source>
        <dbReference type="EMBL" id="WKA09142.1"/>
    </source>
</evidence>
<accession>A0ABY9DP43</accession>
<gene>
    <name evidence="3" type="ORF">VitviT2T_026817</name>
</gene>
<reference evidence="3 4" key="1">
    <citation type="journal article" date="2023" name="Hortic Res">
        <title>The complete reference genome for grapevine (Vitis vinifera L.) genetics and breeding.</title>
        <authorList>
            <person name="Shi X."/>
            <person name="Cao S."/>
            <person name="Wang X."/>
            <person name="Huang S."/>
            <person name="Wang Y."/>
            <person name="Liu Z."/>
            <person name="Liu W."/>
            <person name="Leng X."/>
            <person name="Peng Y."/>
            <person name="Wang N."/>
            <person name="Wang Y."/>
            <person name="Ma Z."/>
            <person name="Xu X."/>
            <person name="Zhang F."/>
            <person name="Xue H."/>
            <person name="Zhong H."/>
            <person name="Wang Y."/>
            <person name="Zhang K."/>
            <person name="Velt A."/>
            <person name="Avia K."/>
            <person name="Holtgrawe D."/>
            <person name="Grimplet J."/>
            <person name="Matus J.T."/>
            <person name="Ware D."/>
            <person name="Wu X."/>
            <person name="Wang H."/>
            <person name="Liu C."/>
            <person name="Fang Y."/>
            <person name="Rustenholz C."/>
            <person name="Cheng Z."/>
            <person name="Xiao H."/>
            <person name="Zhou Y."/>
        </authorList>
    </citation>
    <scope>NUCLEOTIDE SEQUENCE [LARGE SCALE GENOMIC DNA]</scope>
    <source>
        <strain evidence="4">cv. Pinot noir / PN40024</strain>
        <tissue evidence="3">Leaf</tissue>
    </source>
</reference>
<evidence type="ECO:0000256" key="1">
    <source>
        <dbReference type="ARBA" id="ARBA00004123"/>
    </source>
</evidence>
<dbReference type="Gene3D" id="3.60.15.10">
    <property type="entry name" value="Ribonuclease Z/Hydroxyacylglutathione hydrolase-like"/>
    <property type="match status" value="1"/>
</dbReference>
<dbReference type="Proteomes" id="UP001227230">
    <property type="component" value="Chromosome 17"/>
</dbReference>
<keyword evidence="4" id="KW-1185">Reference proteome</keyword>
<keyword evidence="2" id="KW-0539">Nucleus</keyword>
<organism evidence="3 4">
    <name type="scientific">Vitis vinifera</name>
    <name type="common">Grape</name>
    <dbReference type="NCBI Taxonomy" id="29760"/>
    <lineage>
        <taxon>Eukaryota</taxon>
        <taxon>Viridiplantae</taxon>
        <taxon>Streptophyta</taxon>
        <taxon>Embryophyta</taxon>
        <taxon>Tracheophyta</taxon>
        <taxon>Spermatophyta</taxon>
        <taxon>Magnoliopsida</taxon>
        <taxon>eudicotyledons</taxon>
        <taxon>Gunneridae</taxon>
        <taxon>Pentapetalae</taxon>
        <taxon>rosids</taxon>
        <taxon>Vitales</taxon>
        <taxon>Vitaceae</taxon>
        <taxon>Viteae</taxon>
        <taxon>Vitis</taxon>
    </lineage>
</organism>
<protein>
    <submittedName>
        <fullName evidence="3">Uncharacterized protein</fullName>
    </submittedName>
</protein>
<sequence>MPYHHRIKVSDPPRLPLRPLFPHDILFDSRSCLFDPGTSESGFCGPEKQKHERPMDSSKLIRAQPWFKIVTSWHLWNVPFIDVVLISSPMGMPGLPFLSRVNGFRAKIYVTEVIARIARLMMIGRKQVLDVARSSSGGDNELCR</sequence>
<dbReference type="InterPro" id="IPR036866">
    <property type="entry name" value="RibonucZ/Hydroxyglut_hydro"/>
</dbReference>
<dbReference type="EMBL" id="CP126664">
    <property type="protein sequence ID" value="WKA09142.1"/>
    <property type="molecule type" value="Genomic_DNA"/>
</dbReference>